<dbReference type="Gene3D" id="3.30.300.30">
    <property type="match status" value="1"/>
</dbReference>
<evidence type="ECO:0000313" key="3">
    <source>
        <dbReference type="Proteomes" id="UP000613740"/>
    </source>
</evidence>
<proteinExistence type="predicted"/>
<accession>A0A836B7E4</accession>
<name>A0A836B7E4_9CHLO</name>
<organism evidence="2 3">
    <name type="scientific">Chlamydomonas schloesseri</name>
    <dbReference type="NCBI Taxonomy" id="2026947"/>
    <lineage>
        <taxon>Eukaryota</taxon>
        <taxon>Viridiplantae</taxon>
        <taxon>Chlorophyta</taxon>
        <taxon>core chlorophytes</taxon>
        <taxon>Chlorophyceae</taxon>
        <taxon>CS clade</taxon>
        <taxon>Chlamydomonadales</taxon>
        <taxon>Chlamydomonadaceae</taxon>
        <taxon>Chlamydomonas</taxon>
    </lineage>
</organism>
<dbReference type="InterPro" id="IPR000873">
    <property type="entry name" value="AMP-dep_synth/lig_dom"/>
</dbReference>
<evidence type="ECO:0000313" key="2">
    <source>
        <dbReference type="EMBL" id="KAG2449705.1"/>
    </source>
</evidence>
<dbReference type="EMBL" id="JAEHOD010000013">
    <property type="protein sequence ID" value="KAG2449705.1"/>
    <property type="molecule type" value="Genomic_DNA"/>
</dbReference>
<protein>
    <recommendedName>
        <fullName evidence="1">AMP-dependent synthetase/ligase domain-containing protein</fullName>
    </recommendedName>
</protein>
<dbReference type="InterPro" id="IPR045851">
    <property type="entry name" value="AMP-bd_C_sf"/>
</dbReference>
<dbReference type="Proteomes" id="UP000613740">
    <property type="component" value="Unassembled WGS sequence"/>
</dbReference>
<feature type="domain" description="AMP-dependent synthetase/ligase" evidence="1">
    <location>
        <begin position="219"/>
        <end position="583"/>
    </location>
</feature>
<comment type="caution">
    <text evidence="2">The sequence shown here is derived from an EMBL/GenBank/DDBJ whole genome shotgun (WGS) entry which is preliminary data.</text>
</comment>
<keyword evidence="3" id="KW-1185">Reference proteome</keyword>
<sequence>MSKYHESVREALASSGVASPQQVGELEMLLRGLTGECAADAPKIWSHLARNVLLPSHDFASHLELADAVYGQWPAAALGRPPLWLPQPPDACRTNIATFLERIRDEPWWRDVTGGCGGVASGSCCRTPEALVRDWRLLQRVSWEAPEAFWPAVLRHLRIRFHTPPCRALLRHPSDPDQCRWLPGARLNIAAAALESELAPPGCPALLWAPDGEPCAITAFSRAQLRQRVAAVAASLRRCFKPGDALALYLPLTPDSVALYLAAVAAGCVVVSVADSFSAEELRTRLDIAKAVGVFTQDVVLRGGKALPLYDKVVRSGTAAACVVLPAAESAGAAALSAAAPALRAGDVTWRAFLGAATAEAELVELQPHIADVYEVTNILFSSGTTGEPKAIPWTHLTPLRCALDGWAQLDVRPGAVVCWPTSLGWMMGPWLLYAALLNGGTVALYGGAPLGRDFLQFVSAARVEVLGLVPSIVRAWRHGGAFEPPKPPAAAAAEAAGAAPPLPLPPPLPDLSAIRVFGSTGEASAAEDYHWLMSRIRGYRPVIEYCGGTEIGGGYISSTLLHPCAPSTFSTPTLGTRLVLLTSAESAAAGEDALGRSGQAVCDGGPSWWNGGSARRFLSTSSSTCSSACPPSSGAAPAAAGMAASGGVLLTGEVALAMPMLGVSQRLLNKDHHKVYYQGMPLYGSTGLPLRRHGDEMAALPAPAAGATCSGGGPPAWCYAALGRCDDTMNLGGIKVSSVELERAVVEGVVGVAEAAAIGVAPPHGGPEELYLFLVLRSSGDSASAGSSSGSGSSSVDVAALHKACQEAVRGKLNPLFKVTRVAVAPLLPRNASNKVMRRVLRDQLLQAGRSKL</sequence>
<dbReference type="PROSITE" id="PS00455">
    <property type="entry name" value="AMP_BINDING"/>
    <property type="match status" value="1"/>
</dbReference>
<dbReference type="Pfam" id="PF00501">
    <property type="entry name" value="AMP-binding"/>
    <property type="match status" value="1"/>
</dbReference>
<dbReference type="Gene3D" id="3.40.50.12780">
    <property type="entry name" value="N-terminal domain of ligase-like"/>
    <property type="match status" value="1"/>
</dbReference>
<dbReference type="SUPFAM" id="SSF56801">
    <property type="entry name" value="Acetyl-CoA synthetase-like"/>
    <property type="match status" value="2"/>
</dbReference>
<evidence type="ECO:0000259" key="1">
    <source>
        <dbReference type="Pfam" id="PF00501"/>
    </source>
</evidence>
<dbReference type="PANTHER" id="PTHR44378">
    <property type="entry name" value="ACYL-ACTIVATING ENZYME 17, PEROXISOMAL-RELATED"/>
    <property type="match status" value="1"/>
</dbReference>
<dbReference type="AlphaFoldDB" id="A0A836B7E4"/>
<dbReference type="InterPro" id="IPR020845">
    <property type="entry name" value="AMP-binding_CS"/>
</dbReference>
<gene>
    <name evidence="2" type="ORF">HYH02_005232</name>
</gene>
<reference evidence="2" key="1">
    <citation type="journal article" date="2020" name="bioRxiv">
        <title>Comparative genomics of Chlamydomonas.</title>
        <authorList>
            <person name="Craig R.J."/>
            <person name="Hasan A.R."/>
            <person name="Ness R.W."/>
            <person name="Keightley P.D."/>
        </authorList>
    </citation>
    <scope>NUCLEOTIDE SEQUENCE</scope>
    <source>
        <strain evidence="2">CCAP 11/173</strain>
    </source>
</reference>
<dbReference type="PANTHER" id="PTHR44378:SF2">
    <property type="entry name" value="ACYL-ACTIVATING ENZYME 17, PEROXISOMAL-RELATED"/>
    <property type="match status" value="1"/>
</dbReference>
<dbReference type="InterPro" id="IPR042099">
    <property type="entry name" value="ANL_N_sf"/>
</dbReference>
<dbReference type="OrthoDB" id="10253115at2759"/>